<dbReference type="SUPFAM" id="SSF117281">
    <property type="entry name" value="Kelch motif"/>
    <property type="match status" value="1"/>
</dbReference>
<proteinExistence type="predicted"/>
<dbReference type="EMBL" id="JAYKXP010000008">
    <property type="protein sequence ID" value="KAK7054745.1"/>
    <property type="molecule type" value="Genomic_DNA"/>
</dbReference>
<gene>
    <name evidence="1" type="ORF">VNI00_003208</name>
</gene>
<dbReference type="InterPro" id="IPR015915">
    <property type="entry name" value="Kelch-typ_b-propeller"/>
</dbReference>
<organism evidence="1 2">
    <name type="scientific">Paramarasmius palmivorus</name>
    <dbReference type="NCBI Taxonomy" id="297713"/>
    <lineage>
        <taxon>Eukaryota</taxon>
        <taxon>Fungi</taxon>
        <taxon>Dikarya</taxon>
        <taxon>Basidiomycota</taxon>
        <taxon>Agaricomycotina</taxon>
        <taxon>Agaricomycetes</taxon>
        <taxon>Agaricomycetidae</taxon>
        <taxon>Agaricales</taxon>
        <taxon>Marasmiineae</taxon>
        <taxon>Marasmiaceae</taxon>
        <taxon>Paramarasmius</taxon>
    </lineage>
</organism>
<reference evidence="1 2" key="1">
    <citation type="submission" date="2024-01" db="EMBL/GenBank/DDBJ databases">
        <title>A draft genome for a cacao thread blight-causing isolate of Paramarasmius palmivorus.</title>
        <authorList>
            <person name="Baruah I.K."/>
            <person name="Bukari Y."/>
            <person name="Amoako-Attah I."/>
            <person name="Meinhardt L.W."/>
            <person name="Bailey B.A."/>
            <person name="Cohen S.P."/>
        </authorList>
    </citation>
    <scope>NUCLEOTIDE SEQUENCE [LARGE SCALE GENOMIC DNA]</scope>
    <source>
        <strain evidence="1 2">GH-12</strain>
    </source>
</reference>
<dbReference type="Gene3D" id="2.120.10.80">
    <property type="entry name" value="Kelch-type beta propeller"/>
    <property type="match status" value="1"/>
</dbReference>
<dbReference type="AlphaFoldDB" id="A0AAW0DTY7"/>
<evidence type="ECO:0000313" key="2">
    <source>
        <dbReference type="Proteomes" id="UP001383192"/>
    </source>
</evidence>
<evidence type="ECO:0000313" key="1">
    <source>
        <dbReference type="EMBL" id="KAK7054745.1"/>
    </source>
</evidence>
<dbReference type="Proteomes" id="UP001383192">
    <property type="component" value="Unassembled WGS sequence"/>
</dbReference>
<protein>
    <submittedName>
        <fullName evidence="1">Uncharacterized protein</fullName>
    </submittedName>
</protein>
<keyword evidence="2" id="KW-1185">Reference proteome</keyword>
<name>A0AAW0DTY7_9AGAR</name>
<comment type="caution">
    <text evidence="1">The sequence shown here is derived from an EMBL/GenBank/DDBJ whole genome shotgun (WGS) entry which is preliminary data.</text>
</comment>
<sequence>MNTRSKRTRTGTGSSAPSMLAFGLQGLDDAPVVVDHYLRAAVDHEEEKVYVLLALENCSKIYCLDVRSKTWDSSLHDLTFEGSQRSLPPCYGETMLFFKDTHSEKKYLIIVGGYIGDHPGCDQHRFMHDSQRMTIICVDINLAIWRCLRVLSADGAAPPPRYYHDVARIGDDFFIFGGRKTLPTGFFDPDTDSSSSQDSDTAWLCPQTDIFNSYAVLAYEPETGQWSWKITEESYPDGFATLGFLLSAIPIEHTTRMSVLLIPGKTGEDNLCHLDGTTFCLFDPSTGSFRTWDPRSHRSQNALHRYTGPSYDTVTLADGRVILAILGDNYADSCEFYHYHLPRRIEEFRGHAEEPDLVGKLEASVTEQRMIARTIHEGEPRIFVGCVQVNNKLYVFAKTKRHTLDTIVKVSLELDDQA</sequence>
<accession>A0AAW0DTY7</accession>